<reference evidence="1 2" key="1">
    <citation type="submission" date="2016-08" db="EMBL/GenBank/DDBJ databases">
        <title>A Parts List for Fungal Cellulosomes Revealed by Comparative Genomics.</title>
        <authorList>
            <consortium name="DOE Joint Genome Institute"/>
            <person name="Haitjema C.H."/>
            <person name="Gilmore S.P."/>
            <person name="Henske J.K."/>
            <person name="Solomon K.V."/>
            <person name="De Groot R."/>
            <person name="Kuo A."/>
            <person name="Mondo S.J."/>
            <person name="Salamov A.A."/>
            <person name="Labutti K."/>
            <person name="Zhao Z."/>
            <person name="Chiniquy J."/>
            <person name="Barry K."/>
            <person name="Brewer H.M."/>
            <person name="Purvine S.O."/>
            <person name="Wright A.T."/>
            <person name="Boxma B."/>
            <person name="Van Alen T."/>
            <person name="Hackstein J.H."/>
            <person name="Baker S.E."/>
            <person name="Grigoriev I.V."/>
            <person name="O'Malley M.A."/>
        </authorList>
    </citation>
    <scope>NUCLEOTIDE SEQUENCE [LARGE SCALE GENOMIC DNA]</scope>
    <source>
        <strain evidence="1 2">G1</strain>
    </source>
</reference>
<keyword evidence="2" id="KW-1185">Reference proteome</keyword>
<accession>A0A1Y2CSW0</accession>
<dbReference type="Proteomes" id="UP000193920">
    <property type="component" value="Unassembled WGS sequence"/>
</dbReference>
<dbReference type="EMBL" id="MCOG01000098">
    <property type="protein sequence ID" value="ORY50109.1"/>
    <property type="molecule type" value="Genomic_DNA"/>
</dbReference>
<gene>
    <name evidence="1" type="ORF">LY90DRAFT_508517</name>
</gene>
<dbReference type="AlphaFoldDB" id="A0A1Y2CSW0"/>
<dbReference type="OrthoDB" id="10538684at2759"/>
<evidence type="ECO:0000313" key="2">
    <source>
        <dbReference type="Proteomes" id="UP000193920"/>
    </source>
</evidence>
<sequence length="774" mass="94379">MENKYKNINEIQYLIENNNLNELINYVNDNNIEFKIFCNKYFNIVSYTCSIYEKKVISSKIKDFVIFHYDKNISMIVNIMNENNLNELQKFIIENNIKLKDLNYKYFNILKYSKYLYSKDIISDEIYNYILNNYNKHRKEVIELIKTNDTIKLYDYLKNNHIEFKQLNDDDFDVIEYSNNANNNVSFKMKSFIIHHFDKKREKIIELMKKNDIAEIKKFLIKNNIELRDLDDNHFSIIDYVKSSSDFIFPNTMQWFILSHYNQKRYEIIELIRNDCISDLKRYIDIHDIEFESLNDKYFNLIQYINFCENCISSTMKYFVLSHYNRKRYRIVELIRYDNVKKLKKYIEDNNIYLEEIYDDDFNLLKYVRLNTNHISLNMKIFVLTHLNKKRHIIVEIINKNNYQELKEYIEMNNIELKSYNDTYFDIIRYSFSLYDQEIISFKVRDYIILAYDKRRREIIEIIKKNDINELKKYVFENNIILDNLNGNHFNIVKYTSSYLYDVKPEIINFIKANHNKNGTQIFKNLIKENKYNNLKNFVEINNFYLKSLNNYDFDILNYSMNLFNSGIISSQIKDFIFNHYDQKRNEIIELIHKNNIDILKEYSKINNIVFKNFDDKYFNIKDLSIELYNKNVISLNVKLFILAHYNKTRKDIIYIIQNNDIEKLKRYIKENNIEIKDLNDEYFDIIKYSMIFIKNVSVIIIDYLLSHFNKERATIIDLIKMNDISKLKQYFCSHNININNINDKNFNILKYISSLYNKKQISIEIRDFIVKYI</sequence>
<comment type="caution">
    <text evidence="1">The sequence shown here is derived from an EMBL/GenBank/DDBJ whole genome shotgun (WGS) entry which is preliminary data.</text>
</comment>
<protein>
    <submittedName>
        <fullName evidence="1">Uncharacterized protein</fullName>
    </submittedName>
</protein>
<organism evidence="1 2">
    <name type="scientific">Neocallimastix californiae</name>
    <dbReference type="NCBI Taxonomy" id="1754190"/>
    <lineage>
        <taxon>Eukaryota</taxon>
        <taxon>Fungi</taxon>
        <taxon>Fungi incertae sedis</taxon>
        <taxon>Chytridiomycota</taxon>
        <taxon>Chytridiomycota incertae sedis</taxon>
        <taxon>Neocallimastigomycetes</taxon>
        <taxon>Neocallimastigales</taxon>
        <taxon>Neocallimastigaceae</taxon>
        <taxon>Neocallimastix</taxon>
    </lineage>
</organism>
<name>A0A1Y2CSW0_9FUNG</name>
<evidence type="ECO:0000313" key="1">
    <source>
        <dbReference type="EMBL" id="ORY50109.1"/>
    </source>
</evidence>
<proteinExistence type="predicted"/>